<organism evidence="5 6">
    <name type="scientific">Oreochromis aureus</name>
    <name type="common">Israeli tilapia</name>
    <name type="synonym">Chromis aureus</name>
    <dbReference type="NCBI Taxonomy" id="47969"/>
    <lineage>
        <taxon>Eukaryota</taxon>
        <taxon>Metazoa</taxon>
        <taxon>Chordata</taxon>
        <taxon>Craniata</taxon>
        <taxon>Vertebrata</taxon>
        <taxon>Euteleostomi</taxon>
        <taxon>Actinopterygii</taxon>
        <taxon>Neopterygii</taxon>
        <taxon>Teleostei</taxon>
        <taxon>Neoteleostei</taxon>
        <taxon>Acanthomorphata</taxon>
        <taxon>Ovalentaria</taxon>
        <taxon>Cichlomorphae</taxon>
        <taxon>Cichliformes</taxon>
        <taxon>Cichlidae</taxon>
        <taxon>African cichlids</taxon>
        <taxon>Pseudocrenilabrinae</taxon>
        <taxon>Oreochromini</taxon>
        <taxon>Oreochromis</taxon>
    </lineage>
</organism>
<evidence type="ECO:0000256" key="2">
    <source>
        <dbReference type="ARBA" id="ARBA00022734"/>
    </source>
</evidence>
<feature type="domain" description="SUEL-type lectin" evidence="4">
    <location>
        <begin position="160"/>
        <end position="249"/>
    </location>
</feature>
<feature type="domain" description="SUEL-type lectin" evidence="4">
    <location>
        <begin position="70"/>
        <end position="153"/>
    </location>
</feature>
<evidence type="ECO:0000259" key="4">
    <source>
        <dbReference type="PROSITE" id="PS50228"/>
    </source>
</evidence>
<protein>
    <recommendedName>
        <fullName evidence="4">SUEL-type lectin domain-containing protein</fullName>
    </recommendedName>
</protein>
<dbReference type="KEGG" id="oau:116332327"/>
<dbReference type="RefSeq" id="XP_031611104.2">
    <property type="nucleotide sequence ID" value="XM_031755244.2"/>
</dbReference>
<accession>A0A668UI68</accession>
<keyword evidence="1" id="KW-0348">Hemagglutinin</keyword>
<dbReference type="Ensembl" id="ENSOABT00000040634.2">
    <property type="protein sequence ID" value="ENSOABP00000039550.2"/>
    <property type="gene ID" value="ENSOABG00000018003.2"/>
</dbReference>
<dbReference type="Proteomes" id="UP000472276">
    <property type="component" value="Unassembled WGS sequence"/>
</dbReference>
<dbReference type="GO" id="GO:0030246">
    <property type="term" value="F:carbohydrate binding"/>
    <property type="evidence" value="ECO:0007669"/>
    <property type="project" value="UniProtKB-KW"/>
</dbReference>
<sequence length="256" mass="28375">MALETEQDKYQRNHPSHYQFYKPLETGASTTMLCYRLCTTLLLVTACLLTSSVVSTETAVTCDDGINVQHLSCDNGVIRVQAALYGRRDRETCSEGRPQNQLDNTKCSQSGTVDILKTRCDGRKVCEINTNVVRTSDPCVGIFKYLETNYTCFPAIQTVTCEGSLAHLYCDAGQVIFVYGAYYGRLDKTTCSYRRPDSQIQNVYCSNPTPKVAERCNGKNSCTVSASNSVFGDPCGGTYKYLEVSYVCDYPVTITP</sequence>
<dbReference type="PROSITE" id="PS50228">
    <property type="entry name" value="SUEL_LECTIN"/>
    <property type="match status" value="2"/>
</dbReference>
<evidence type="ECO:0000256" key="3">
    <source>
        <dbReference type="ARBA" id="ARBA00022737"/>
    </source>
</evidence>
<name>A0A668UI68_OREAU</name>
<keyword evidence="2" id="KW-0430">Lectin</keyword>
<dbReference type="PANTHER" id="PTHR46780">
    <property type="entry name" value="PROTEIN EVA-1"/>
    <property type="match status" value="1"/>
</dbReference>
<proteinExistence type="predicted"/>
<evidence type="ECO:0000313" key="5">
    <source>
        <dbReference type="Ensembl" id="ENSOABP00000039550.2"/>
    </source>
</evidence>
<dbReference type="CDD" id="cd22835">
    <property type="entry name" value="Gal_Rha_Lectin_SML_rpt2"/>
    <property type="match status" value="1"/>
</dbReference>
<evidence type="ECO:0000313" key="6">
    <source>
        <dbReference type="Proteomes" id="UP000472276"/>
    </source>
</evidence>
<dbReference type="InterPro" id="IPR000922">
    <property type="entry name" value="Lectin_gal-bd_dom"/>
</dbReference>
<gene>
    <name evidence="5" type="primary">LOC116332327</name>
</gene>
<dbReference type="AlphaFoldDB" id="A0A668UI68"/>
<keyword evidence="6" id="KW-1185">Reference proteome</keyword>
<dbReference type="FunFam" id="2.60.120.740:FF:000003">
    <property type="entry name" value="Protein eva-1 homolog C"/>
    <property type="match status" value="2"/>
</dbReference>
<dbReference type="Pfam" id="PF02140">
    <property type="entry name" value="SUEL_Lectin"/>
    <property type="match status" value="2"/>
</dbReference>
<dbReference type="GeneID" id="116332327"/>
<evidence type="ECO:0000256" key="1">
    <source>
        <dbReference type="ARBA" id="ARBA00022546"/>
    </source>
</evidence>
<keyword evidence="3" id="KW-0677">Repeat</keyword>
<dbReference type="Gene3D" id="2.60.120.740">
    <property type="match status" value="2"/>
</dbReference>
<reference evidence="5" key="2">
    <citation type="submission" date="2025-09" db="UniProtKB">
        <authorList>
            <consortium name="Ensembl"/>
        </authorList>
    </citation>
    <scope>IDENTIFICATION</scope>
</reference>
<dbReference type="OMA" id="IHFATCE"/>
<dbReference type="CDD" id="cd22833">
    <property type="entry name" value="Gal_Rha_Lectin_CSL1-2_RBL_SML_rpt1"/>
    <property type="match status" value="1"/>
</dbReference>
<dbReference type="InterPro" id="IPR043159">
    <property type="entry name" value="Lectin_gal-bd_sf"/>
</dbReference>
<reference evidence="5" key="1">
    <citation type="submission" date="2025-08" db="UniProtKB">
        <authorList>
            <consortium name="Ensembl"/>
        </authorList>
    </citation>
    <scope>IDENTIFICATION</scope>
</reference>